<accession>A0A6B0UNX3</accession>
<name>A0A6B0UNX3_IXORI</name>
<dbReference type="AlphaFoldDB" id="A0A6B0UNX3"/>
<feature type="compositionally biased region" description="Basic residues" evidence="1">
    <location>
        <begin position="93"/>
        <end position="103"/>
    </location>
</feature>
<sequence>MNNLIASSFLATRAHAWPLAAWSRFVSAGTPRVVAHSEFVSALAPHACMHSLHRENRERAKMQSRHASLRRGAGADDEGSSATMCRGTERGKSRFSNRNRFPRARKSNASLNCERVLFQDGSN</sequence>
<evidence type="ECO:0000256" key="1">
    <source>
        <dbReference type="SAM" id="MobiDB-lite"/>
    </source>
</evidence>
<reference evidence="2" key="1">
    <citation type="submission" date="2019-12" db="EMBL/GenBank/DDBJ databases">
        <title>An insight into the sialome of adult female Ixodes ricinus ticks feeding for 6 days.</title>
        <authorList>
            <person name="Perner J."/>
            <person name="Ribeiro J.M.C."/>
        </authorList>
    </citation>
    <scope>NUCLEOTIDE SEQUENCE</scope>
    <source>
        <strain evidence="2">Semi-engorged</strain>
        <tissue evidence="2">Salivary glands</tissue>
    </source>
</reference>
<feature type="region of interest" description="Disordered" evidence="1">
    <location>
        <begin position="56"/>
        <end position="103"/>
    </location>
</feature>
<dbReference type="EMBL" id="GIFC01009444">
    <property type="protein sequence ID" value="MXU91527.1"/>
    <property type="molecule type" value="Transcribed_RNA"/>
</dbReference>
<evidence type="ECO:0000313" key="2">
    <source>
        <dbReference type="EMBL" id="MXU91527.1"/>
    </source>
</evidence>
<organism evidence="2">
    <name type="scientific">Ixodes ricinus</name>
    <name type="common">Common tick</name>
    <name type="synonym">Acarus ricinus</name>
    <dbReference type="NCBI Taxonomy" id="34613"/>
    <lineage>
        <taxon>Eukaryota</taxon>
        <taxon>Metazoa</taxon>
        <taxon>Ecdysozoa</taxon>
        <taxon>Arthropoda</taxon>
        <taxon>Chelicerata</taxon>
        <taxon>Arachnida</taxon>
        <taxon>Acari</taxon>
        <taxon>Parasitiformes</taxon>
        <taxon>Ixodida</taxon>
        <taxon>Ixodoidea</taxon>
        <taxon>Ixodidae</taxon>
        <taxon>Ixodinae</taxon>
        <taxon>Ixodes</taxon>
    </lineage>
</organism>
<protein>
    <submittedName>
        <fullName evidence="2">Putative secreted protein</fullName>
    </submittedName>
</protein>
<proteinExistence type="predicted"/>